<sequence length="153" mass="16588">MPSRLSKRARNDPRSESPLTPVPEEDPQPQDTPKHAPESPLDAKIEDPAQETVPAPEQPEAAGQAEITENIQSEAVKARLALRCQAENKACLTAGQETRDKWASKHCSKGSSKCSHCVGVGQPSSFVPKARSSRMATRYSPGDKQEMVSLAEE</sequence>
<proteinExistence type="predicted"/>
<dbReference type="GeneID" id="33559723"/>
<dbReference type="InParanoid" id="A0A1Y1ULF9"/>
<protein>
    <submittedName>
        <fullName evidence="2">Uncharacterized protein</fullName>
    </submittedName>
</protein>
<accession>A0A1Y1ULF9</accession>
<dbReference type="EMBL" id="NBSH01000003">
    <property type="protein sequence ID" value="ORX38883.1"/>
    <property type="molecule type" value="Genomic_DNA"/>
</dbReference>
<dbReference type="AlphaFoldDB" id="A0A1Y1ULF9"/>
<comment type="caution">
    <text evidence="2">The sequence shown here is derived from an EMBL/GenBank/DDBJ whole genome shotgun (WGS) entry which is preliminary data.</text>
</comment>
<evidence type="ECO:0000256" key="1">
    <source>
        <dbReference type="SAM" id="MobiDB-lite"/>
    </source>
</evidence>
<dbReference type="Proteomes" id="UP000193218">
    <property type="component" value="Unassembled WGS sequence"/>
</dbReference>
<feature type="region of interest" description="Disordered" evidence="1">
    <location>
        <begin position="125"/>
        <end position="153"/>
    </location>
</feature>
<feature type="compositionally biased region" description="Basic and acidic residues" evidence="1">
    <location>
        <begin position="32"/>
        <end position="47"/>
    </location>
</feature>
<name>A0A1Y1ULF9_9TREE</name>
<keyword evidence="3" id="KW-1185">Reference proteome</keyword>
<gene>
    <name evidence="2" type="ORF">BD324DRAFT_648990</name>
</gene>
<feature type="compositionally biased region" description="Low complexity" evidence="1">
    <location>
        <begin position="54"/>
        <end position="63"/>
    </location>
</feature>
<evidence type="ECO:0000313" key="3">
    <source>
        <dbReference type="Proteomes" id="UP000193218"/>
    </source>
</evidence>
<reference evidence="2 3" key="1">
    <citation type="submission" date="2017-03" db="EMBL/GenBank/DDBJ databases">
        <title>Widespread Adenine N6-methylation of Active Genes in Fungi.</title>
        <authorList>
            <consortium name="DOE Joint Genome Institute"/>
            <person name="Mondo S.J."/>
            <person name="Dannebaum R.O."/>
            <person name="Kuo R.C."/>
            <person name="Louie K.B."/>
            <person name="Bewick A.J."/>
            <person name="Labutti K."/>
            <person name="Haridas S."/>
            <person name="Kuo A."/>
            <person name="Salamov A."/>
            <person name="Ahrendt S.R."/>
            <person name="Lau R."/>
            <person name="Bowen B.P."/>
            <person name="Lipzen A."/>
            <person name="Sullivan W."/>
            <person name="Andreopoulos W.B."/>
            <person name="Clum A."/>
            <person name="Lindquist E."/>
            <person name="Daum C."/>
            <person name="Northen T.R."/>
            <person name="Ramamoorthy G."/>
            <person name="Schmitz R.J."/>
            <person name="Gryganskyi A."/>
            <person name="Culley D."/>
            <person name="Magnuson J."/>
            <person name="James T.Y."/>
            <person name="O'Malley M.A."/>
            <person name="Stajich J.E."/>
            <person name="Spatafora J.W."/>
            <person name="Visel A."/>
            <person name="Grigoriev I.V."/>
        </authorList>
    </citation>
    <scope>NUCLEOTIDE SEQUENCE [LARGE SCALE GENOMIC DNA]</scope>
    <source>
        <strain evidence="2 3">NRRL Y-17943</strain>
    </source>
</reference>
<dbReference type="RefSeq" id="XP_021872746.1">
    <property type="nucleotide sequence ID" value="XM_022017914.1"/>
</dbReference>
<evidence type="ECO:0000313" key="2">
    <source>
        <dbReference type="EMBL" id="ORX38883.1"/>
    </source>
</evidence>
<feature type="region of interest" description="Disordered" evidence="1">
    <location>
        <begin position="1"/>
        <end position="63"/>
    </location>
</feature>
<organism evidence="2 3">
    <name type="scientific">Kockovaella imperatae</name>
    <dbReference type="NCBI Taxonomy" id="4999"/>
    <lineage>
        <taxon>Eukaryota</taxon>
        <taxon>Fungi</taxon>
        <taxon>Dikarya</taxon>
        <taxon>Basidiomycota</taxon>
        <taxon>Agaricomycotina</taxon>
        <taxon>Tremellomycetes</taxon>
        <taxon>Tremellales</taxon>
        <taxon>Cuniculitremaceae</taxon>
        <taxon>Kockovaella</taxon>
    </lineage>
</organism>